<comment type="similarity">
    <text evidence="1">Belongs to the short-chain dehydrogenases/reductases (SDR) family.</text>
</comment>
<dbReference type="FunFam" id="3.40.50.720:FF:000047">
    <property type="entry name" value="NADP-dependent L-serine/L-allo-threonine dehydrogenase"/>
    <property type="match status" value="1"/>
</dbReference>
<evidence type="ECO:0000313" key="4">
    <source>
        <dbReference type="Proteomes" id="UP000313849"/>
    </source>
</evidence>
<dbReference type="RefSeq" id="WP_139985440.1">
    <property type="nucleotide sequence ID" value="NZ_VENP01000001.1"/>
</dbReference>
<organism evidence="3 4">
    <name type="scientific">Miniimonas arenae</name>
    <dbReference type="NCBI Taxonomy" id="676201"/>
    <lineage>
        <taxon>Bacteria</taxon>
        <taxon>Bacillati</taxon>
        <taxon>Actinomycetota</taxon>
        <taxon>Actinomycetes</taxon>
        <taxon>Micrococcales</taxon>
        <taxon>Beutenbergiaceae</taxon>
        <taxon>Miniimonas</taxon>
    </lineage>
</organism>
<dbReference type="InterPro" id="IPR002347">
    <property type="entry name" value="SDR_fam"/>
</dbReference>
<dbReference type="PANTHER" id="PTHR42901">
    <property type="entry name" value="ALCOHOL DEHYDROGENASE"/>
    <property type="match status" value="1"/>
</dbReference>
<dbReference type="SUPFAM" id="SSF51735">
    <property type="entry name" value="NAD(P)-binding Rossmann-fold domains"/>
    <property type="match status" value="1"/>
</dbReference>
<dbReference type="EMBL" id="VENP01000001">
    <property type="protein sequence ID" value="TNU77342.1"/>
    <property type="molecule type" value="Genomic_DNA"/>
</dbReference>
<proteinExistence type="inferred from homology"/>
<dbReference type="PANTHER" id="PTHR42901:SF1">
    <property type="entry name" value="ALCOHOL DEHYDROGENASE"/>
    <property type="match status" value="1"/>
</dbReference>
<dbReference type="Gene3D" id="3.40.50.720">
    <property type="entry name" value="NAD(P)-binding Rossmann-like Domain"/>
    <property type="match status" value="1"/>
</dbReference>
<sequence>MTEQTSPPRAVVTGASTGIGAATVRALRERGWDVLATARRTDRLEALAQETGCAVFAADLTDPAQVAALADRATADGPLRALVNNAGGAIGLDPVADADVADWLGMYEMNVLATLRLTQALLPALESDGGGDLVFVTSTAAHGAYPGGGGYTAAKRAEREIALTLRQELVGRPVRIIEIAPGMVKTEEFALNRFDGDAERAEKVYAGVAEPLVAADIADAIAWTLTRPAHVNVDLLMIRPVAQATNTLVARSEGR</sequence>
<evidence type="ECO:0000313" key="3">
    <source>
        <dbReference type="EMBL" id="TNU77342.1"/>
    </source>
</evidence>
<name>A0A5C5BI50_9MICO</name>
<reference evidence="3 4" key="1">
    <citation type="submission" date="2019-06" db="EMBL/GenBank/DDBJ databases">
        <title>Draft genome sequence of Miniimonas arenae KCTC 19750T isolated from sea sand.</title>
        <authorList>
            <person name="Park S.-J."/>
        </authorList>
    </citation>
    <scope>NUCLEOTIDE SEQUENCE [LARGE SCALE GENOMIC DNA]</scope>
    <source>
        <strain evidence="3 4">KCTC 19750</strain>
    </source>
</reference>
<dbReference type="OrthoDB" id="9775296at2"/>
<keyword evidence="2" id="KW-0560">Oxidoreductase</keyword>
<gene>
    <name evidence="3" type="ORF">FH969_00825</name>
</gene>
<dbReference type="AlphaFoldDB" id="A0A5C5BI50"/>
<dbReference type="GO" id="GO:0016616">
    <property type="term" value="F:oxidoreductase activity, acting on the CH-OH group of donors, NAD or NADP as acceptor"/>
    <property type="evidence" value="ECO:0007669"/>
    <property type="project" value="UniProtKB-ARBA"/>
</dbReference>
<dbReference type="PRINTS" id="PR00081">
    <property type="entry name" value="GDHRDH"/>
</dbReference>
<comment type="caution">
    <text evidence="3">The sequence shown here is derived from an EMBL/GenBank/DDBJ whole genome shotgun (WGS) entry which is preliminary data.</text>
</comment>
<dbReference type="InterPro" id="IPR036291">
    <property type="entry name" value="NAD(P)-bd_dom_sf"/>
</dbReference>
<evidence type="ECO:0000256" key="1">
    <source>
        <dbReference type="ARBA" id="ARBA00006484"/>
    </source>
</evidence>
<keyword evidence="4" id="KW-1185">Reference proteome</keyword>
<evidence type="ECO:0000256" key="2">
    <source>
        <dbReference type="ARBA" id="ARBA00023002"/>
    </source>
</evidence>
<dbReference type="Pfam" id="PF00106">
    <property type="entry name" value="adh_short"/>
    <property type="match status" value="1"/>
</dbReference>
<dbReference type="Proteomes" id="UP000313849">
    <property type="component" value="Unassembled WGS sequence"/>
</dbReference>
<accession>A0A5C5BI50</accession>
<protein>
    <submittedName>
        <fullName evidence="3">SDR family oxidoreductase</fullName>
    </submittedName>
</protein>